<feature type="compositionally biased region" description="Low complexity" evidence="4">
    <location>
        <begin position="713"/>
        <end position="724"/>
    </location>
</feature>
<dbReference type="GO" id="GO:0007099">
    <property type="term" value="P:centriole replication"/>
    <property type="evidence" value="ECO:0007669"/>
    <property type="project" value="TreeGrafter"/>
</dbReference>
<dbReference type="GO" id="GO:0001578">
    <property type="term" value="P:microtubule bundle formation"/>
    <property type="evidence" value="ECO:0007669"/>
    <property type="project" value="TreeGrafter"/>
</dbReference>
<evidence type="ECO:0000256" key="1">
    <source>
        <dbReference type="ARBA" id="ARBA00004496"/>
    </source>
</evidence>
<evidence type="ECO:0000256" key="4">
    <source>
        <dbReference type="SAM" id="MobiDB-lite"/>
    </source>
</evidence>
<dbReference type="GO" id="GO:0000242">
    <property type="term" value="C:pericentriolar material"/>
    <property type="evidence" value="ECO:0007669"/>
    <property type="project" value="TreeGrafter"/>
</dbReference>
<feature type="region of interest" description="Disordered" evidence="4">
    <location>
        <begin position="1225"/>
        <end position="1267"/>
    </location>
</feature>
<feature type="coiled-coil region" evidence="3">
    <location>
        <begin position="239"/>
        <end position="273"/>
    </location>
</feature>
<dbReference type="GO" id="GO:0008017">
    <property type="term" value="F:microtubule binding"/>
    <property type="evidence" value="ECO:0007669"/>
    <property type="project" value="TreeGrafter"/>
</dbReference>
<feature type="region of interest" description="Disordered" evidence="4">
    <location>
        <begin position="1"/>
        <end position="60"/>
    </location>
</feature>
<feature type="region of interest" description="Disordered" evidence="4">
    <location>
        <begin position="707"/>
        <end position="744"/>
    </location>
</feature>
<dbReference type="InterPro" id="IPR042791">
    <property type="entry name" value="CDK5RAP2"/>
</dbReference>
<dbReference type="GO" id="GO:0007059">
    <property type="term" value="P:chromosome segregation"/>
    <property type="evidence" value="ECO:0007669"/>
    <property type="project" value="TreeGrafter"/>
</dbReference>
<proteinExistence type="predicted"/>
<feature type="domain" description="Centrosomin N-terminal motif 1" evidence="5">
    <location>
        <begin position="64"/>
        <end position="137"/>
    </location>
</feature>
<feature type="compositionally biased region" description="Polar residues" evidence="4">
    <location>
        <begin position="32"/>
        <end position="56"/>
    </location>
</feature>
<dbReference type="GO" id="GO:0097431">
    <property type="term" value="C:mitotic spindle pole"/>
    <property type="evidence" value="ECO:0007669"/>
    <property type="project" value="TreeGrafter"/>
</dbReference>
<feature type="coiled-coil region" evidence="3">
    <location>
        <begin position="970"/>
        <end position="997"/>
    </location>
</feature>
<dbReference type="Gene3D" id="1.20.5.990">
    <property type="entry name" value="Nemo cc2-lz domain - 1d5 darpin complex"/>
    <property type="match status" value="1"/>
</dbReference>
<keyword evidence="3" id="KW-0175">Coiled coil</keyword>
<feature type="compositionally biased region" description="Basic and acidic residues" evidence="4">
    <location>
        <begin position="727"/>
        <end position="740"/>
    </location>
</feature>
<accession>A0A0N8BPM0</accession>
<feature type="region of interest" description="Disordered" evidence="4">
    <location>
        <begin position="943"/>
        <end position="970"/>
    </location>
</feature>
<dbReference type="PANTHER" id="PTHR46930">
    <property type="entry name" value="CDK5 REGULATORY SUBUNIT-ASSOCIATED PROTEIN 2"/>
    <property type="match status" value="1"/>
</dbReference>
<organism evidence="6">
    <name type="scientific">Daphnia magna</name>
    <dbReference type="NCBI Taxonomy" id="35525"/>
    <lineage>
        <taxon>Eukaryota</taxon>
        <taxon>Metazoa</taxon>
        <taxon>Ecdysozoa</taxon>
        <taxon>Arthropoda</taxon>
        <taxon>Crustacea</taxon>
        <taxon>Branchiopoda</taxon>
        <taxon>Diplostraca</taxon>
        <taxon>Cladocera</taxon>
        <taxon>Anomopoda</taxon>
        <taxon>Daphniidae</taxon>
        <taxon>Daphnia</taxon>
    </lineage>
</organism>
<feature type="compositionally biased region" description="Polar residues" evidence="4">
    <location>
        <begin position="1281"/>
        <end position="1293"/>
    </location>
</feature>
<feature type="region of interest" description="Disordered" evidence="4">
    <location>
        <begin position="1281"/>
        <end position="1300"/>
    </location>
</feature>
<dbReference type="GO" id="GO:0043015">
    <property type="term" value="F:gamma-tubulin binding"/>
    <property type="evidence" value="ECO:0007669"/>
    <property type="project" value="TreeGrafter"/>
</dbReference>
<feature type="coiled-coil region" evidence="3">
    <location>
        <begin position="311"/>
        <end position="498"/>
    </location>
</feature>
<feature type="coiled-coil region" evidence="3">
    <location>
        <begin position="122"/>
        <end position="181"/>
    </location>
</feature>
<dbReference type="GO" id="GO:0035371">
    <property type="term" value="C:microtubule plus-end"/>
    <property type="evidence" value="ECO:0007669"/>
    <property type="project" value="TreeGrafter"/>
</dbReference>
<dbReference type="GO" id="GO:0005737">
    <property type="term" value="C:cytoplasm"/>
    <property type="evidence" value="ECO:0007669"/>
    <property type="project" value="UniProtKB-SubCell"/>
</dbReference>
<dbReference type="InterPro" id="IPR012943">
    <property type="entry name" value="Cnn_1N"/>
</dbReference>
<dbReference type="OrthoDB" id="10255000at2759"/>
<name>A0A0N8BPM0_9CRUS</name>
<comment type="subcellular location">
    <subcellularLocation>
        <location evidence="1">Cytoplasm</location>
    </subcellularLocation>
</comment>
<reference evidence="6" key="1">
    <citation type="submission" date="2015-10" db="EMBL/GenBank/DDBJ databases">
        <title>EvidentialGene: Evidence-directed Construction of Complete mRNA Transcriptomes without Genomes.</title>
        <authorList>
            <person name="Gilbert D.G."/>
        </authorList>
    </citation>
    <scope>NUCLEOTIDE SEQUENCE</scope>
</reference>
<dbReference type="GO" id="GO:0090266">
    <property type="term" value="P:regulation of mitotic cell cycle spindle assembly checkpoint"/>
    <property type="evidence" value="ECO:0007669"/>
    <property type="project" value="TreeGrafter"/>
</dbReference>
<dbReference type="GO" id="GO:0046600">
    <property type="term" value="P:negative regulation of centriole replication"/>
    <property type="evidence" value="ECO:0007669"/>
    <property type="project" value="TreeGrafter"/>
</dbReference>
<evidence type="ECO:0000259" key="5">
    <source>
        <dbReference type="Pfam" id="PF07989"/>
    </source>
</evidence>
<dbReference type="Pfam" id="PF07989">
    <property type="entry name" value="Cnn_1N"/>
    <property type="match status" value="1"/>
</dbReference>
<dbReference type="GO" id="GO:0000132">
    <property type="term" value="P:establishment of mitotic spindle orientation"/>
    <property type="evidence" value="ECO:0007669"/>
    <property type="project" value="TreeGrafter"/>
</dbReference>
<sequence>MASFRLGPLKSPNRRLLSHHNTPPFSIDPSHLQVSLEQTQGAPSTPQANRQSSGKSSPLRGRCVKEYEEQLQQLQHENFNLKLRVFLLEERVGKALGRTDAADIIKNNIELKVENETLKKSLAEKCQLLSQASGAIEELENQQRSSLAAHQSEIVSLQQQIQKLQKELAEAEEVRVNNRVSLIPDESSDLYAQAFGSFLLNPNQLTCNYPDHHTKAEMDQLQAKVDQLVSDATVQLEEMEKLTKAASQSQGQLQEYQQRVQTLESNVAEMESIRAEKDLKICNLTSLLDSQTKAGKIGDVRQPAVEKDKIIEEKQQQLEQQNKILVEIQITLDEKQKQIAELEGSLNDKKKKVVELEKSLSKAGRTLQGFVTDLQKKEKELEHLKAEGRKKDKRVKDLTAELKEAQELFNKTKWETEVSGKEDNIKAMAEEENERLWAELEEKKKLLSAAEQQRAVLQHDADQLASLRQAVDQKEQAVAEAEMQISILKRQVMDLQQEMNSRSAIPLPHRSENNSRHSLDSIEQKQPNALATQLAAYVRERKQLTETIQSLKNQLGAYQNGSGDINETVSWKKLYEESQEKAKHLDVELQRLKAEVRSWKKKAEANCNESIKPGVGDHQVRTYKKELTALRQRLADSTNACDLLRTRLEEMADFLEEILSMSQQELLNLSNWSAASKRRQALQHSILQSRELSRTLSQSLMIGIDPDEQQQHSSSSVSTCSNSSAKTNEHHMNSSREKSVDSLPPPCCATEEIGCQVQLAALSETKDSHHGIMLDQLRTAVIDLEHQVKLRDEEIAKMKMANPPANNKSMQTDRLSLATECQNKNMIISSTPYHRPPAGQAGATSLSPVALTRGKSQPAVFSSELFPLEPADSINYSTKESTSPRKAQLQPKPHEVAVSESEAWSEPDRTVSFARIGLPFQHHVEMNSIAALLTNKKPVAHSNAGLPSAADSSDSSKRAARRSKSDPCEIKRSGNRLRLLEQENSRLRLQLKELVSCLRSTYDVQFSKEESVLLEDSQVKDDSLNDAERRNSIDDLSGAGDLPTAQYIINALKNRLLKMKDVIKRRDLRLREAKDVTTQLEFKVKEKYFQACENQLLLKETQERLLEKNREVELLEARWIEAQSQWMSTNATKERQIAELRGTLDARETEIRTALMKAQLWETSYNDGQKTMRQMENELKSQQELLIQSMSLLEQQVRVLKEDLENVREDRNRLQNELENLREQTANANVSRNSPTLHAAPQSTSYRNNSQGIQRQASQMSDYVSDQPASEDLYPVIQTGRNEQNTNTNTSRPSALHLSPDLGIDSDPGRFSSLEHSAVEHKDARGFSNWTTNKVSPKQTESTIHKEGVSPDVLNSSGCASCTRWENKYIKAKHTLAATLEKLQAANVRKEKVDRALNKELGKTHNILCQARGLLEQANHGSH</sequence>
<evidence type="ECO:0000313" key="6">
    <source>
        <dbReference type="EMBL" id="JAN28898.1"/>
    </source>
</evidence>
<dbReference type="PANTHER" id="PTHR46930:SF1">
    <property type="entry name" value="CDK5 REGULATORY SUBUNIT-ASSOCIATED PROTEIN 2"/>
    <property type="match status" value="1"/>
</dbReference>
<feature type="coiled-coil region" evidence="3">
    <location>
        <begin position="534"/>
        <end position="665"/>
    </location>
</feature>
<feature type="compositionally biased region" description="Polar residues" evidence="4">
    <location>
        <begin position="874"/>
        <end position="885"/>
    </location>
</feature>
<keyword evidence="2" id="KW-0963">Cytoplasm</keyword>
<protein>
    <submittedName>
        <fullName evidence="6">Golgin subfamily A member</fullName>
    </submittedName>
</protein>
<evidence type="ECO:0000256" key="3">
    <source>
        <dbReference type="SAM" id="Coils"/>
    </source>
</evidence>
<evidence type="ECO:0000256" key="2">
    <source>
        <dbReference type="ARBA" id="ARBA00022490"/>
    </source>
</evidence>
<feature type="region of interest" description="Disordered" evidence="4">
    <location>
        <begin position="874"/>
        <end position="904"/>
    </location>
</feature>
<dbReference type="EMBL" id="GDIQ01065839">
    <property type="protein sequence ID" value="JAN28898.1"/>
    <property type="molecule type" value="Transcribed_RNA"/>
</dbReference>